<keyword evidence="5 6" id="KW-0408">Iron</keyword>
<evidence type="ECO:0000313" key="8">
    <source>
        <dbReference type="EMBL" id="GGL97257.1"/>
    </source>
</evidence>
<dbReference type="GO" id="GO:0020037">
    <property type="term" value="F:heme binding"/>
    <property type="evidence" value="ECO:0007669"/>
    <property type="project" value="InterPro"/>
</dbReference>
<keyword evidence="4" id="KW-0249">Electron transport</keyword>
<feature type="domain" description="Cytochrome c" evidence="7">
    <location>
        <begin position="69"/>
        <end position="155"/>
    </location>
</feature>
<dbReference type="Proteomes" id="UP000649829">
    <property type="component" value="Unassembled WGS sequence"/>
</dbReference>
<dbReference type="PANTHER" id="PTHR33751:SF9">
    <property type="entry name" value="CYTOCHROME C4"/>
    <property type="match status" value="1"/>
</dbReference>
<dbReference type="PANTHER" id="PTHR33751">
    <property type="entry name" value="CBB3-TYPE CYTOCHROME C OXIDASE SUBUNIT FIXP"/>
    <property type="match status" value="1"/>
</dbReference>
<protein>
    <submittedName>
        <fullName evidence="8">Cytochrome c</fullName>
    </submittedName>
</protein>
<evidence type="ECO:0000256" key="5">
    <source>
        <dbReference type="ARBA" id="ARBA00023004"/>
    </source>
</evidence>
<keyword evidence="2 6" id="KW-0349">Heme</keyword>
<evidence type="ECO:0000256" key="6">
    <source>
        <dbReference type="PROSITE-ProRule" id="PRU00433"/>
    </source>
</evidence>
<keyword evidence="3 6" id="KW-0479">Metal-binding</keyword>
<reference evidence="8" key="2">
    <citation type="submission" date="2020-09" db="EMBL/GenBank/DDBJ databases">
        <authorList>
            <person name="Sun Q."/>
            <person name="Zhou Y."/>
        </authorList>
    </citation>
    <scope>NUCLEOTIDE SEQUENCE</scope>
    <source>
        <strain evidence="8">CGMCC 1.6293</strain>
    </source>
</reference>
<keyword evidence="9" id="KW-1185">Reference proteome</keyword>
<dbReference type="InterPro" id="IPR009056">
    <property type="entry name" value="Cyt_c-like_dom"/>
</dbReference>
<evidence type="ECO:0000259" key="7">
    <source>
        <dbReference type="PROSITE" id="PS51007"/>
    </source>
</evidence>
<evidence type="ECO:0000313" key="9">
    <source>
        <dbReference type="Proteomes" id="UP000649829"/>
    </source>
</evidence>
<evidence type="ECO:0000256" key="1">
    <source>
        <dbReference type="ARBA" id="ARBA00022448"/>
    </source>
</evidence>
<dbReference type="GO" id="GO:0046872">
    <property type="term" value="F:metal ion binding"/>
    <property type="evidence" value="ECO:0007669"/>
    <property type="project" value="UniProtKB-KW"/>
</dbReference>
<dbReference type="AlphaFoldDB" id="A0A917WE65"/>
<evidence type="ECO:0000256" key="2">
    <source>
        <dbReference type="ARBA" id="ARBA00022617"/>
    </source>
</evidence>
<dbReference type="PROSITE" id="PS51007">
    <property type="entry name" value="CYTC"/>
    <property type="match status" value="2"/>
</dbReference>
<gene>
    <name evidence="8" type="ORF">GCM10011534_19070</name>
</gene>
<proteinExistence type="predicted"/>
<dbReference type="SUPFAM" id="SSF46626">
    <property type="entry name" value="Cytochrome c"/>
    <property type="match status" value="3"/>
</dbReference>
<organism evidence="8 9">
    <name type="scientific">Pseudooceanicola nanhaiensis</name>
    <dbReference type="NCBI Taxonomy" id="375761"/>
    <lineage>
        <taxon>Bacteria</taxon>
        <taxon>Pseudomonadati</taxon>
        <taxon>Pseudomonadota</taxon>
        <taxon>Alphaproteobacteria</taxon>
        <taxon>Rhodobacterales</taxon>
        <taxon>Paracoccaceae</taxon>
        <taxon>Pseudooceanicola</taxon>
    </lineage>
</organism>
<reference evidence="8" key="1">
    <citation type="journal article" date="2014" name="Int. J. Syst. Evol. Microbiol.">
        <title>Complete genome sequence of Corynebacterium casei LMG S-19264T (=DSM 44701T), isolated from a smear-ripened cheese.</title>
        <authorList>
            <consortium name="US DOE Joint Genome Institute (JGI-PGF)"/>
            <person name="Walter F."/>
            <person name="Albersmeier A."/>
            <person name="Kalinowski J."/>
            <person name="Ruckert C."/>
        </authorList>
    </citation>
    <scope>NUCLEOTIDE SEQUENCE</scope>
    <source>
        <strain evidence="8">CGMCC 1.6293</strain>
    </source>
</reference>
<dbReference type="GO" id="GO:0009055">
    <property type="term" value="F:electron transfer activity"/>
    <property type="evidence" value="ECO:0007669"/>
    <property type="project" value="InterPro"/>
</dbReference>
<dbReference type="EMBL" id="BMLF01000001">
    <property type="protein sequence ID" value="GGL97257.1"/>
    <property type="molecule type" value="Genomic_DNA"/>
</dbReference>
<sequence>MRRMIQTLAALALLGLLGAAAVVGLGLYNVSAQVGHMPGVSWVLHTTFRNSVKLRATSMEAAPDLSDPDLVALGAGHYATACAPCHASPGTDRSATMRAMNPVPPRIEEAIGDWAPNHLHWIVENGVKMSGMPAWPAAHRGDEVWAVVAYLVALREGTAGDLPTDGPEGEARAYCATCHGRVGGRVPRLDLQDPGYLAAQLRAYADGTRPSGIMAQAVSLVPKAAHAELAAYFASAEGPEDVSAATGADTAEGAELAQAGTREVPACAACHEGAEPRKGPVLDGQTRAFLDQQLRLWRDGTYAHDKLMSAAAQELTDDDIAALAAYYAGRR</sequence>
<dbReference type="Gene3D" id="1.10.760.10">
    <property type="entry name" value="Cytochrome c-like domain"/>
    <property type="match status" value="3"/>
</dbReference>
<comment type="caution">
    <text evidence="8">The sequence shown here is derived from an EMBL/GenBank/DDBJ whole genome shotgun (WGS) entry which is preliminary data.</text>
</comment>
<dbReference type="RefSeq" id="WP_028288160.1">
    <property type="nucleotide sequence ID" value="NZ_BMLF01000001.1"/>
</dbReference>
<evidence type="ECO:0000256" key="4">
    <source>
        <dbReference type="ARBA" id="ARBA00022982"/>
    </source>
</evidence>
<feature type="domain" description="Cytochrome c" evidence="7">
    <location>
        <begin position="248"/>
        <end position="331"/>
    </location>
</feature>
<dbReference type="Pfam" id="PF13442">
    <property type="entry name" value="Cytochrome_CBB3"/>
    <property type="match status" value="2"/>
</dbReference>
<keyword evidence="1" id="KW-0813">Transport</keyword>
<accession>A0A917WE65</accession>
<dbReference type="InterPro" id="IPR050597">
    <property type="entry name" value="Cytochrome_c_Oxidase_Subunit"/>
</dbReference>
<dbReference type="InterPro" id="IPR036909">
    <property type="entry name" value="Cyt_c-like_dom_sf"/>
</dbReference>
<name>A0A917WE65_9RHOB</name>
<evidence type="ECO:0000256" key="3">
    <source>
        <dbReference type="ARBA" id="ARBA00022723"/>
    </source>
</evidence>